<dbReference type="Proteomes" id="UP000292702">
    <property type="component" value="Unassembled WGS sequence"/>
</dbReference>
<accession>A0A4V2MV72</accession>
<dbReference type="AlphaFoldDB" id="A0A4V2MV72"/>
<sequence length="113" mass="12151">MRSRSRLTPVKAEPSSSHPIDTGEYKTQNFVFSFPQTLSAQDSLSVLPILVAVPAGAASPGPRTRKVGCYVDAGSGDTHAVVVRSVEPAGSCLRAAYMAIYLREVYVLYFKVS</sequence>
<gene>
    <name evidence="2" type="ORF">EIP91_009874</name>
</gene>
<organism evidence="2 3">
    <name type="scientific">Steccherinum ochraceum</name>
    <dbReference type="NCBI Taxonomy" id="92696"/>
    <lineage>
        <taxon>Eukaryota</taxon>
        <taxon>Fungi</taxon>
        <taxon>Dikarya</taxon>
        <taxon>Basidiomycota</taxon>
        <taxon>Agaricomycotina</taxon>
        <taxon>Agaricomycetes</taxon>
        <taxon>Polyporales</taxon>
        <taxon>Steccherinaceae</taxon>
        <taxon>Steccherinum</taxon>
    </lineage>
</organism>
<keyword evidence="3" id="KW-1185">Reference proteome</keyword>
<dbReference type="EMBL" id="RWJN01000579">
    <property type="protein sequence ID" value="TCD60547.1"/>
    <property type="molecule type" value="Genomic_DNA"/>
</dbReference>
<evidence type="ECO:0000256" key="1">
    <source>
        <dbReference type="SAM" id="MobiDB-lite"/>
    </source>
</evidence>
<feature type="region of interest" description="Disordered" evidence="1">
    <location>
        <begin position="1"/>
        <end position="22"/>
    </location>
</feature>
<proteinExistence type="predicted"/>
<evidence type="ECO:0000313" key="3">
    <source>
        <dbReference type="Proteomes" id="UP000292702"/>
    </source>
</evidence>
<evidence type="ECO:0000313" key="2">
    <source>
        <dbReference type="EMBL" id="TCD60547.1"/>
    </source>
</evidence>
<comment type="caution">
    <text evidence="2">The sequence shown here is derived from an EMBL/GenBank/DDBJ whole genome shotgun (WGS) entry which is preliminary data.</text>
</comment>
<protein>
    <submittedName>
        <fullName evidence="2">Uncharacterized protein</fullName>
    </submittedName>
</protein>
<name>A0A4V2MV72_9APHY</name>
<reference evidence="2 3" key="1">
    <citation type="submission" date="2018-11" db="EMBL/GenBank/DDBJ databases">
        <title>Genome assembly of Steccherinum ochraceum LE-BIN_3174, the white-rot fungus of the Steccherinaceae family (The Residual Polyporoid clade, Polyporales, Basidiomycota).</title>
        <authorList>
            <person name="Fedorova T.V."/>
            <person name="Glazunova O.A."/>
            <person name="Landesman E.O."/>
            <person name="Moiseenko K.V."/>
            <person name="Psurtseva N.V."/>
            <person name="Savinova O.S."/>
            <person name="Shakhova N.V."/>
            <person name="Tyazhelova T.V."/>
            <person name="Vasina D.V."/>
        </authorList>
    </citation>
    <scope>NUCLEOTIDE SEQUENCE [LARGE SCALE GENOMIC DNA]</scope>
    <source>
        <strain evidence="2 3">LE-BIN_3174</strain>
    </source>
</reference>